<keyword evidence="1" id="KW-1185">Reference proteome</keyword>
<sequence length="83" mass="9144">MQVADAPKEITQALSHDLVYDDDGNDVRETGVLPPFGKGGAGDDSYTFYRLWDGPGEDADSGMQFQVFPDGRVIMKNIDPYDD</sequence>
<proteinExistence type="predicted"/>
<dbReference type="RefSeq" id="WP_028309989.1">
    <property type="nucleotide sequence ID" value="NZ_AXWS01000004.1"/>
</dbReference>
<dbReference type="AlphaFoldDB" id="A0A8B6X0S0"/>
<dbReference type="OrthoDB" id="9852180at2"/>
<dbReference type="Proteomes" id="UP000675920">
    <property type="component" value="Unplaced"/>
</dbReference>
<accession>A0A8B6X0S0</accession>
<evidence type="ECO:0000313" key="2">
    <source>
        <dbReference type="RefSeq" id="WP_028309989.1"/>
    </source>
</evidence>
<name>A0A8B6X0S0_9BURK</name>
<organism evidence="1 2">
    <name type="scientific">Derxia gummosa DSM 723</name>
    <dbReference type="NCBI Taxonomy" id="1121388"/>
    <lineage>
        <taxon>Bacteria</taxon>
        <taxon>Pseudomonadati</taxon>
        <taxon>Pseudomonadota</taxon>
        <taxon>Betaproteobacteria</taxon>
        <taxon>Burkholderiales</taxon>
        <taxon>Alcaligenaceae</taxon>
        <taxon>Derxia</taxon>
    </lineage>
</organism>
<protein>
    <submittedName>
        <fullName evidence="2">Uncharacterized protein</fullName>
    </submittedName>
</protein>
<reference evidence="2" key="1">
    <citation type="submission" date="2025-08" db="UniProtKB">
        <authorList>
            <consortium name="RefSeq"/>
        </authorList>
    </citation>
    <scope>IDENTIFICATION</scope>
</reference>
<evidence type="ECO:0000313" key="1">
    <source>
        <dbReference type="Proteomes" id="UP000675920"/>
    </source>
</evidence>